<proteinExistence type="predicted"/>
<dbReference type="AlphaFoldDB" id="A0ABD0KSL1"/>
<accession>A0ABD0KSL1</accession>
<keyword evidence="2" id="KW-1185">Reference proteome</keyword>
<name>A0ABD0KSL1_9CAEN</name>
<evidence type="ECO:0000313" key="2">
    <source>
        <dbReference type="Proteomes" id="UP001519460"/>
    </source>
</evidence>
<evidence type="ECO:0000313" key="1">
    <source>
        <dbReference type="EMBL" id="KAK7490253.1"/>
    </source>
</evidence>
<comment type="caution">
    <text evidence="1">The sequence shown here is derived from an EMBL/GenBank/DDBJ whole genome shotgun (WGS) entry which is preliminary data.</text>
</comment>
<protein>
    <submittedName>
        <fullName evidence="1">Uncharacterized protein</fullName>
    </submittedName>
</protein>
<reference evidence="1 2" key="1">
    <citation type="journal article" date="2023" name="Sci. Data">
        <title>Genome assembly of the Korean intertidal mud-creeper Batillaria attramentaria.</title>
        <authorList>
            <person name="Patra A.K."/>
            <person name="Ho P.T."/>
            <person name="Jun S."/>
            <person name="Lee S.J."/>
            <person name="Kim Y."/>
            <person name="Won Y.J."/>
        </authorList>
    </citation>
    <scope>NUCLEOTIDE SEQUENCE [LARGE SCALE GENOMIC DNA]</scope>
    <source>
        <strain evidence="1">Wonlab-2016</strain>
    </source>
</reference>
<organism evidence="1 2">
    <name type="scientific">Batillaria attramentaria</name>
    <dbReference type="NCBI Taxonomy" id="370345"/>
    <lineage>
        <taxon>Eukaryota</taxon>
        <taxon>Metazoa</taxon>
        <taxon>Spiralia</taxon>
        <taxon>Lophotrochozoa</taxon>
        <taxon>Mollusca</taxon>
        <taxon>Gastropoda</taxon>
        <taxon>Caenogastropoda</taxon>
        <taxon>Sorbeoconcha</taxon>
        <taxon>Cerithioidea</taxon>
        <taxon>Batillariidae</taxon>
        <taxon>Batillaria</taxon>
    </lineage>
</organism>
<sequence length="76" mass="8401">MASPPMRIALTVVTDSVWKEPTQQTLVPDVLYRRHPMPPLPHTDVTMAARLIHNRSALPTVTRDGTSVDKDSVGRA</sequence>
<dbReference type="Proteomes" id="UP001519460">
    <property type="component" value="Unassembled WGS sequence"/>
</dbReference>
<gene>
    <name evidence="1" type="ORF">BaRGS_00018598</name>
</gene>
<dbReference type="EMBL" id="JACVVK020000129">
    <property type="protein sequence ID" value="KAK7490253.1"/>
    <property type="molecule type" value="Genomic_DNA"/>
</dbReference>